<organism evidence="2 3">
    <name type="scientific">Triticum urartu</name>
    <name type="common">Red wild einkorn</name>
    <name type="synonym">Crithodium urartu</name>
    <dbReference type="NCBI Taxonomy" id="4572"/>
    <lineage>
        <taxon>Eukaryota</taxon>
        <taxon>Viridiplantae</taxon>
        <taxon>Streptophyta</taxon>
        <taxon>Embryophyta</taxon>
        <taxon>Tracheophyta</taxon>
        <taxon>Spermatophyta</taxon>
        <taxon>Magnoliopsida</taxon>
        <taxon>Liliopsida</taxon>
        <taxon>Poales</taxon>
        <taxon>Poaceae</taxon>
        <taxon>BOP clade</taxon>
        <taxon>Pooideae</taxon>
        <taxon>Triticodae</taxon>
        <taxon>Triticeae</taxon>
        <taxon>Triticinae</taxon>
        <taxon>Triticum</taxon>
    </lineage>
</organism>
<dbReference type="Gramene" id="TuG1812G0200000643.01.T01">
    <property type="protein sequence ID" value="TuG1812G0200000643.01.T01.cds442054"/>
    <property type="gene ID" value="TuG1812G0200000643.01"/>
</dbReference>
<name>A0A8R7TCG0_TRIUA</name>
<feature type="compositionally biased region" description="Low complexity" evidence="1">
    <location>
        <begin position="1"/>
        <end position="26"/>
    </location>
</feature>
<accession>A0A8R7TCG0</accession>
<reference evidence="3" key="1">
    <citation type="journal article" date="2013" name="Nature">
        <title>Draft genome of the wheat A-genome progenitor Triticum urartu.</title>
        <authorList>
            <person name="Ling H.Q."/>
            <person name="Zhao S."/>
            <person name="Liu D."/>
            <person name="Wang J."/>
            <person name="Sun H."/>
            <person name="Zhang C."/>
            <person name="Fan H."/>
            <person name="Li D."/>
            <person name="Dong L."/>
            <person name="Tao Y."/>
            <person name="Gao C."/>
            <person name="Wu H."/>
            <person name="Li Y."/>
            <person name="Cui Y."/>
            <person name="Guo X."/>
            <person name="Zheng S."/>
            <person name="Wang B."/>
            <person name="Yu K."/>
            <person name="Liang Q."/>
            <person name="Yang W."/>
            <person name="Lou X."/>
            <person name="Chen J."/>
            <person name="Feng M."/>
            <person name="Jian J."/>
            <person name="Zhang X."/>
            <person name="Luo G."/>
            <person name="Jiang Y."/>
            <person name="Liu J."/>
            <person name="Wang Z."/>
            <person name="Sha Y."/>
            <person name="Zhang B."/>
            <person name="Wu H."/>
            <person name="Tang D."/>
            <person name="Shen Q."/>
            <person name="Xue P."/>
            <person name="Zou S."/>
            <person name="Wang X."/>
            <person name="Liu X."/>
            <person name="Wang F."/>
            <person name="Yang Y."/>
            <person name="An X."/>
            <person name="Dong Z."/>
            <person name="Zhang K."/>
            <person name="Zhang X."/>
            <person name="Luo M.C."/>
            <person name="Dvorak J."/>
            <person name="Tong Y."/>
            <person name="Wang J."/>
            <person name="Yang H."/>
            <person name="Li Z."/>
            <person name="Wang D."/>
            <person name="Zhang A."/>
            <person name="Wang J."/>
        </authorList>
    </citation>
    <scope>NUCLEOTIDE SEQUENCE</scope>
    <source>
        <strain evidence="3">cv. G1812</strain>
    </source>
</reference>
<feature type="region of interest" description="Disordered" evidence="1">
    <location>
        <begin position="1"/>
        <end position="64"/>
    </location>
</feature>
<dbReference type="Proteomes" id="UP000015106">
    <property type="component" value="Chromosome 2"/>
</dbReference>
<dbReference type="AlphaFoldDB" id="A0A8R7TCG0"/>
<protein>
    <submittedName>
        <fullName evidence="2">Uncharacterized protein</fullName>
    </submittedName>
</protein>
<keyword evidence="3" id="KW-1185">Reference proteome</keyword>
<evidence type="ECO:0000313" key="3">
    <source>
        <dbReference type="Proteomes" id="UP000015106"/>
    </source>
</evidence>
<sequence length="64" mass="6881">MVSSPRLSSDSAPSSPMTSSSPSPKSTLEIPPRILPSSPQYYTRRPRVVDASIDEPSTYDVPSS</sequence>
<evidence type="ECO:0000256" key="1">
    <source>
        <dbReference type="SAM" id="MobiDB-lite"/>
    </source>
</evidence>
<dbReference type="EnsemblPlants" id="TuG1812G0200000643.01.T01">
    <property type="protein sequence ID" value="TuG1812G0200000643.01.T01.cds442054"/>
    <property type="gene ID" value="TuG1812G0200000643.01"/>
</dbReference>
<reference evidence="2" key="3">
    <citation type="submission" date="2022-06" db="UniProtKB">
        <authorList>
            <consortium name="EnsemblPlants"/>
        </authorList>
    </citation>
    <scope>IDENTIFICATION</scope>
</reference>
<evidence type="ECO:0000313" key="2">
    <source>
        <dbReference type="EnsemblPlants" id="TuG1812G0200000643.01.T01.cds442054"/>
    </source>
</evidence>
<proteinExistence type="predicted"/>
<reference evidence="2" key="2">
    <citation type="submission" date="2018-03" db="EMBL/GenBank/DDBJ databases">
        <title>The Triticum urartu genome reveals the dynamic nature of wheat genome evolution.</title>
        <authorList>
            <person name="Ling H."/>
            <person name="Ma B."/>
            <person name="Shi X."/>
            <person name="Liu H."/>
            <person name="Dong L."/>
            <person name="Sun H."/>
            <person name="Cao Y."/>
            <person name="Gao Q."/>
            <person name="Zheng S."/>
            <person name="Li Y."/>
            <person name="Yu Y."/>
            <person name="Du H."/>
            <person name="Qi M."/>
            <person name="Li Y."/>
            <person name="Yu H."/>
            <person name="Cui Y."/>
            <person name="Wang N."/>
            <person name="Chen C."/>
            <person name="Wu H."/>
            <person name="Zhao Y."/>
            <person name="Zhang J."/>
            <person name="Li Y."/>
            <person name="Zhou W."/>
            <person name="Zhang B."/>
            <person name="Hu W."/>
            <person name="Eijk M."/>
            <person name="Tang J."/>
            <person name="Witsenboer H."/>
            <person name="Zhao S."/>
            <person name="Li Z."/>
            <person name="Zhang A."/>
            <person name="Wang D."/>
            <person name="Liang C."/>
        </authorList>
    </citation>
    <scope>NUCLEOTIDE SEQUENCE [LARGE SCALE GENOMIC DNA]</scope>
    <source>
        <strain evidence="2">cv. G1812</strain>
    </source>
</reference>